<reference evidence="1" key="1">
    <citation type="submission" date="2014-11" db="EMBL/GenBank/DDBJ databases">
        <authorList>
            <person name="Amaro Gonzalez C."/>
        </authorList>
    </citation>
    <scope>NUCLEOTIDE SEQUENCE</scope>
</reference>
<reference evidence="1" key="2">
    <citation type="journal article" date="2015" name="Fish Shellfish Immunol.">
        <title>Early steps in the European eel (Anguilla anguilla)-Vibrio vulnificus interaction in the gills: Role of the RtxA13 toxin.</title>
        <authorList>
            <person name="Callol A."/>
            <person name="Pajuelo D."/>
            <person name="Ebbesson L."/>
            <person name="Teles M."/>
            <person name="MacKenzie S."/>
            <person name="Amaro C."/>
        </authorList>
    </citation>
    <scope>NUCLEOTIDE SEQUENCE</scope>
</reference>
<organism evidence="1">
    <name type="scientific">Anguilla anguilla</name>
    <name type="common">European freshwater eel</name>
    <name type="synonym">Muraena anguilla</name>
    <dbReference type="NCBI Taxonomy" id="7936"/>
    <lineage>
        <taxon>Eukaryota</taxon>
        <taxon>Metazoa</taxon>
        <taxon>Chordata</taxon>
        <taxon>Craniata</taxon>
        <taxon>Vertebrata</taxon>
        <taxon>Euteleostomi</taxon>
        <taxon>Actinopterygii</taxon>
        <taxon>Neopterygii</taxon>
        <taxon>Teleostei</taxon>
        <taxon>Anguilliformes</taxon>
        <taxon>Anguillidae</taxon>
        <taxon>Anguilla</taxon>
    </lineage>
</organism>
<evidence type="ECO:0000313" key="1">
    <source>
        <dbReference type="EMBL" id="JAH28652.1"/>
    </source>
</evidence>
<proteinExistence type="predicted"/>
<protein>
    <submittedName>
        <fullName evidence="1">Uncharacterized protein</fullName>
    </submittedName>
</protein>
<dbReference type="AlphaFoldDB" id="A0A0E9RIL2"/>
<accession>A0A0E9RIL2</accession>
<dbReference type="EMBL" id="GBXM01079925">
    <property type="protein sequence ID" value="JAH28652.1"/>
    <property type="molecule type" value="Transcribed_RNA"/>
</dbReference>
<sequence>MIMVRRWSLELEQSSLWNQVSIGLSYLYNIASII</sequence>
<name>A0A0E9RIL2_ANGAN</name>